<dbReference type="Gramene" id="TraesCS1B02G064100.1">
    <property type="protein sequence ID" value="TraesCS1B02G064100.1.cds1"/>
    <property type="gene ID" value="TraesCS1B02G064100"/>
</dbReference>
<dbReference type="SMR" id="A0A3B5YRL9"/>
<name>A0A3B5YRL9_WHEAT</name>
<reference evidence="1" key="1">
    <citation type="submission" date="2018-08" db="EMBL/GenBank/DDBJ databases">
        <authorList>
            <person name="Rossello M."/>
        </authorList>
    </citation>
    <scope>NUCLEOTIDE SEQUENCE [LARGE SCALE GENOMIC DNA]</scope>
    <source>
        <strain evidence="1">cv. Chinese Spring</strain>
    </source>
</reference>
<dbReference type="Gramene" id="TraesCS1B03G0156300.1">
    <property type="protein sequence ID" value="TraesCS1B03G0156300.1.CDS1"/>
    <property type="gene ID" value="TraesCS1B03G0156300"/>
</dbReference>
<dbReference type="EnsemblPlants" id="TraesCS1B02G064100.1">
    <property type="protein sequence ID" value="TraesCS1B02G064100.1.cds1"/>
    <property type="gene ID" value="TraesCS1B02G064100"/>
</dbReference>
<organism evidence="1">
    <name type="scientific">Triticum aestivum</name>
    <name type="common">Wheat</name>
    <dbReference type="NCBI Taxonomy" id="4565"/>
    <lineage>
        <taxon>Eukaryota</taxon>
        <taxon>Viridiplantae</taxon>
        <taxon>Streptophyta</taxon>
        <taxon>Embryophyta</taxon>
        <taxon>Tracheophyta</taxon>
        <taxon>Spermatophyta</taxon>
        <taxon>Magnoliopsida</taxon>
        <taxon>Liliopsida</taxon>
        <taxon>Poales</taxon>
        <taxon>Poaceae</taxon>
        <taxon>BOP clade</taxon>
        <taxon>Pooideae</taxon>
        <taxon>Triticodae</taxon>
        <taxon>Triticeae</taxon>
        <taxon>Triticinae</taxon>
        <taxon>Triticum</taxon>
    </lineage>
</organism>
<dbReference type="Proteomes" id="UP000019116">
    <property type="component" value="Chromosome 1B"/>
</dbReference>
<dbReference type="Gramene" id="TraesNOR1B03G00207250.1">
    <property type="protein sequence ID" value="TraesNOR1B03G00207250.1.CDS1"/>
    <property type="gene ID" value="TraesNOR1B03G00207250"/>
</dbReference>
<reference evidence="1" key="2">
    <citation type="submission" date="2018-10" db="UniProtKB">
        <authorList>
            <consortium name="EnsemblPlants"/>
        </authorList>
    </citation>
    <scope>IDENTIFICATION</scope>
</reference>
<protein>
    <submittedName>
        <fullName evidence="1">Uncharacterized protein</fullName>
    </submittedName>
</protein>
<evidence type="ECO:0000313" key="2">
    <source>
        <dbReference type="Proteomes" id="UP000019116"/>
    </source>
</evidence>
<keyword evidence="2" id="KW-1185">Reference proteome</keyword>
<sequence length="116" mass="12881">MLMAGLLAMARSYVQKSKTKKRPAQGTVRDMEKRVMEAVRARERARSSWFNRFMAASDRVDKAVEGFVEHRISLRAASKTSPSLSCISLAYALANSTIYGLCLLSLFVSVCSSEIL</sequence>
<dbReference type="AlphaFoldDB" id="A0A3B5YRL9"/>
<proteinExistence type="predicted"/>
<accession>A0A3B5YRL9</accession>
<dbReference type="Gramene" id="TraesLAC1B03G00207900.1">
    <property type="protein sequence ID" value="TraesLAC1B03G00207900.1.CDS1"/>
    <property type="gene ID" value="TraesLAC1B03G00207900"/>
</dbReference>
<evidence type="ECO:0000313" key="1">
    <source>
        <dbReference type="EnsemblPlants" id="TraesCS1B02G064100.1.cds1"/>
    </source>
</evidence>